<keyword evidence="2" id="KW-1185">Reference proteome</keyword>
<dbReference type="AlphaFoldDB" id="A0A157STL6"/>
<reference evidence="1 2" key="1">
    <citation type="submission" date="2016-04" db="EMBL/GenBank/DDBJ databases">
        <authorList>
            <consortium name="Pathogen Informatics"/>
        </authorList>
    </citation>
    <scope>NUCLEOTIDE SEQUENCE [LARGE SCALE GENOMIC DNA]</scope>
    <source>
        <strain evidence="1 2">H044680328</strain>
    </source>
</reference>
<dbReference type="Pfam" id="PF13489">
    <property type="entry name" value="Methyltransf_23"/>
    <property type="match status" value="1"/>
</dbReference>
<organism evidence="1 2">
    <name type="scientific">Bordetella trematum</name>
    <dbReference type="NCBI Taxonomy" id="123899"/>
    <lineage>
        <taxon>Bacteria</taxon>
        <taxon>Pseudomonadati</taxon>
        <taxon>Pseudomonadota</taxon>
        <taxon>Betaproteobacteria</taxon>
        <taxon>Burkholderiales</taxon>
        <taxon>Alcaligenaceae</taxon>
        <taxon>Bordetella</taxon>
    </lineage>
</organism>
<dbReference type="Proteomes" id="UP000076825">
    <property type="component" value="Chromosome 1"/>
</dbReference>
<accession>A0A157STL6</accession>
<dbReference type="PATRIC" id="fig|123899.6.peg.3864"/>
<dbReference type="KEGG" id="btrm:SAMEA390648703864"/>
<dbReference type="InterPro" id="IPR029063">
    <property type="entry name" value="SAM-dependent_MTases_sf"/>
</dbReference>
<dbReference type="SUPFAM" id="SSF53335">
    <property type="entry name" value="S-adenosyl-L-methionine-dependent methyltransferases"/>
    <property type="match status" value="1"/>
</dbReference>
<dbReference type="EMBL" id="LT546645">
    <property type="protein sequence ID" value="SAI73828.1"/>
    <property type="molecule type" value="Genomic_DNA"/>
</dbReference>
<evidence type="ECO:0000313" key="2">
    <source>
        <dbReference type="Proteomes" id="UP000076825"/>
    </source>
</evidence>
<evidence type="ECO:0000313" key="1">
    <source>
        <dbReference type="EMBL" id="SAI73828.1"/>
    </source>
</evidence>
<dbReference type="CDD" id="cd03143">
    <property type="entry name" value="A4_beta-galactosidase_middle_domain"/>
    <property type="match status" value="1"/>
</dbReference>
<proteinExistence type="predicted"/>
<dbReference type="Gene3D" id="3.40.50.150">
    <property type="entry name" value="Vaccinia Virus protein VP39"/>
    <property type="match status" value="1"/>
</dbReference>
<keyword evidence="1" id="KW-0808">Transferase</keyword>
<protein>
    <submittedName>
        <fullName evidence="1">Methyltransferase domain</fullName>
    </submittedName>
</protein>
<sequence length="184" mass="20653">MLEVFKENAAGRDIRLIFGDIFEMRPPDEKFDAVTCRNVFSHYPDFGAFLKRISDYVADGGHIIFDSFSSEAIDTAAALLSLPADEVRAKVFGTLAHFSRIELEEFCAKNGMQVIDRYASAFFHRNPLFATFIEPIAEYDAQLVENINNPDVKKFMSWFQASIAAKLPSTLSGSVINIIRKSPT</sequence>
<dbReference type="CDD" id="cd02440">
    <property type="entry name" value="AdoMet_MTases"/>
    <property type="match status" value="1"/>
</dbReference>
<gene>
    <name evidence="1" type="ORF">SAMEA3906487_03864</name>
</gene>
<dbReference type="GO" id="GO:0008168">
    <property type="term" value="F:methyltransferase activity"/>
    <property type="evidence" value="ECO:0007669"/>
    <property type="project" value="UniProtKB-KW"/>
</dbReference>
<name>A0A157STL6_9BORD</name>
<dbReference type="GO" id="GO:0032259">
    <property type="term" value="P:methylation"/>
    <property type="evidence" value="ECO:0007669"/>
    <property type="project" value="UniProtKB-KW"/>
</dbReference>
<keyword evidence="1" id="KW-0489">Methyltransferase</keyword>